<evidence type="ECO:0000313" key="1">
    <source>
        <dbReference type="EMBL" id="KAK3702912.1"/>
    </source>
</evidence>
<gene>
    <name evidence="1" type="ORF">LTR37_014761</name>
</gene>
<dbReference type="Proteomes" id="UP001281147">
    <property type="component" value="Unassembled WGS sequence"/>
</dbReference>
<accession>A0ACC3MSK3</accession>
<proteinExistence type="predicted"/>
<comment type="caution">
    <text evidence="1">The sequence shown here is derived from an EMBL/GenBank/DDBJ whole genome shotgun (WGS) entry which is preliminary data.</text>
</comment>
<name>A0ACC3MSK3_9PEZI</name>
<protein>
    <submittedName>
        <fullName evidence="1">Uncharacterized protein</fullName>
    </submittedName>
</protein>
<dbReference type="EMBL" id="JAUTXU010000158">
    <property type="protein sequence ID" value="KAK3702912.1"/>
    <property type="molecule type" value="Genomic_DNA"/>
</dbReference>
<evidence type="ECO:0000313" key="2">
    <source>
        <dbReference type="Proteomes" id="UP001281147"/>
    </source>
</evidence>
<organism evidence="1 2">
    <name type="scientific">Vermiconidia calcicola</name>
    <dbReference type="NCBI Taxonomy" id="1690605"/>
    <lineage>
        <taxon>Eukaryota</taxon>
        <taxon>Fungi</taxon>
        <taxon>Dikarya</taxon>
        <taxon>Ascomycota</taxon>
        <taxon>Pezizomycotina</taxon>
        <taxon>Dothideomycetes</taxon>
        <taxon>Dothideomycetidae</taxon>
        <taxon>Mycosphaerellales</taxon>
        <taxon>Extremaceae</taxon>
        <taxon>Vermiconidia</taxon>
    </lineage>
</organism>
<reference evidence="1" key="1">
    <citation type="submission" date="2023-07" db="EMBL/GenBank/DDBJ databases">
        <title>Black Yeasts Isolated from many extreme environments.</title>
        <authorList>
            <person name="Coleine C."/>
            <person name="Stajich J.E."/>
            <person name="Selbmann L."/>
        </authorList>
    </citation>
    <scope>NUCLEOTIDE SEQUENCE</scope>
    <source>
        <strain evidence="1">CCFEE 5714</strain>
    </source>
</reference>
<keyword evidence="2" id="KW-1185">Reference proteome</keyword>
<sequence length="406" mass="44756">MLSTGELRCHRRNALIKIQASVARGFTPSSGSLFAWYTDRQSANPLALKERLRVLSNDTTNVVQAIEGTADTEAATSAYIRDDVYSKVVGDGVIDLLSEDGGAESKTCNKSSAYALSERGLFQSAYKTNAKKGAFLLWYLDNLSAAKDKILSPWSKTSELEDWGWVLEGKTADYSHIMPSLGEPFTDYDFTSGRSMVSSQEKEVTKGDIIYHPSNAIYNNVYWPETGIIFALDNHGPDAAVREGKGAVDPWKDDSGNSLPLVKLKQWSDMAFLTWKSITTSDQRKNLRWIFRRNVVNLTTVKMISEVINKKKVPGAKKGTSGGSKIMQAPTWPGFVVKEGEEGFTALVGSPNVSGVAWLIIQHQSDMGHKTIKSIQIFDEDLKGLGYAPTMILEIGDAKQTRYEGT</sequence>